<dbReference type="EMBL" id="UYRT01082350">
    <property type="protein sequence ID" value="VDN25871.1"/>
    <property type="molecule type" value="Genomic_DNA"/>
</dbReference>
<sequence>MASENGDKSGSNQQSGLDYQRGASGIAQMIQQQALCSTDQLNCLKLRTTADYRTSSGNADDGSDGRISIILPGPKPKYSDEEIQQRAAALCRALVTKIAQSFANILQYLHENEFLQRLRNAPDSSYAQSSNQQSGLGYQRGASITAQMVQQQAVCSTDQLNSFELQATAYNHIDSGNADDIGVKRNIVLPGPKPKYSDEEIHQRAAAMCRALVTKIAQVSEFFDYIFLLENAREGKSIDKESVA</sequence>
<reference evidence="3" key="1">
    <citation type="submission" date="2016-06" db="UniProtKB">
        <authorList>
            <consortium name="WormBaseParasite"/>
        </authorList>
    </citation>
    <scope>IDENTIFICATION</scope>
</reference>
<reference evidence="1 2" key="2">
    <citation type="submission" date="2018-11" db="EMBL/GenBank/DDBJ databases">
        <authorList>
            <consortium name="Pathogen Informatics"/>
        </authorList>
    </citation>
    <scope>NUCLEOTIDE SEQUENCE [LARGE SCALE GENOMIC DNA]</scope>
</reference>
<evidence type="ECO:0000313" key="2">
    <source>
        <dbReference type="Proteomes" id="UP000271098"/>
    </source>
</evidence>
<keyword evidence="2" id="KW-1185">Reference proteome</keyword>
<dbReference type="Proteomes" id="UP000271098">
    <property type="component" value="Unassembled WGS sequence"/>
</dbReference>
<name>A0A183E330_9BILA</name>
<gene>
    <name evidence="1" type="ORF">GPUH_LOCUS15371</name>
</gene>
<dbReference type="WBParaSite" id="GPUH_0001539101-mRNA-1">
    <property type="protein sequence ID" value="GPUH_0001539101-mRNA-1"/>
    <property type="gene ID" value="GPUH_0001539101"/>
</dbReference>
<evidence type="ECO:0000313" key="1">
    <source>
        <dbReference type="EMBL" id="VDN25871.1"/>
    </source>
</evidence>
<accession>A0A183E330</accession>
<evidence type="ECO:0000313" key="3">
    <source>
        <dbReference type="WBParaSite" id="GPUH_0001539101-mRNA-1"/>
    </source>
</evidence>
<dbReference type="AlphaFoldDB" id="A0A183E330"/>
<protein>
    <submittedName>
        <fullName evidence="1 3">Uncharacterized protein</fullName>
    </submittedName>
</protein>
<proteinExistence type="predicted"/>
<organism evidence="3">
    <name type="scientific">Gongylonema pulchrum</name>
    <dbReference type="NCBI Taxonomy" id="637853"/>
    <lineage>
        <taxon>Eukaryota</taxon>
        <taxon>Metazoa</taxon>
        <taxon>Ecdysozoa</taxon>
        <taxon>Nematoda</taxon>
        <taxon>Chromadorea</taxon>
        <taxon>Rhabditida</taxon>
        <taxon>Spirurina</taxon>
        <taxon>Spiruromorpha</taxon>
        <taxon>Spiruroidea</taxon>
        <taxon>Gongylonematidae</taxon>
        <taxon>Gongylonema</taxon>
    </lineage>
</organism>